<dbReference type="AlphaFoldDB" id="A0A558ALF6"/>
<feature type="transmembrane region" description="Helical" evidence="7">
    <location>
        <begin position="127"/>
        <end position="149"/>
    </location>
</feature>
<dbReference type="OrthoDB" id="9807293at2"/>
<feature type="transmembrane region" description="Helical" evidence="7">
    <location>
        <begin position="161"/>
        <end position="185"/>
    </location>
</feature>
<dbReference type="EMBL" id="VJZA01000004">
    <property type="protein sequence ID" value="TVT25041.1"/>
    <property type="molecule type" value="Genomic_DNA"/>
</dbReference>
<evidence type="ECO:0000256" key="6">
    <source>
        <dbReference type="RuleBase" id="RU000477"/>
    </source>
</evidence>
<organism evidence="8 9">
    <name type="scientific">Amycolatopsis acidiphila</name>
    <dbReference type="NCBI Taxonomy" id="715473"/>
    <lineage>
        <taxon>Bacteria</taxon>
        <taxon>Bacillati</taxon>
        <taxon>Actinomycetota</taxon>
        <taxon>Actinomycetes</taxon>
        <taxon>Pseudonocardiales</taxon>
        <taxon>Pseudonocardiaceae</taxon>
        <taxon>Amycolatopsis</taxon>
    </lineage>
</organism>
<dbReference type="InterPro" id="IPR022357">
    <property type="entry name" value="MIP_CS"/>
</dbReference>
<evidence type="ECO:0000256" key="7">
    <source>
        <dbReference type="SAM" id="Phobius"/>
    </source>
</evidence>
<dbReference type="PROSITE" id="PS00221">
    <property type="entry name" value="MIP"/>
    <property type="match status" value="1"/>
</dbReference>
<feature type="transmembrane region" description="Helical" evidence="7">
    <location>
        <begin position="94"/>
        <end position="115"/>
    </location>
</feature>
<evidence type="ECO:0000256" key="5">
    <source>
        <dbReference type="ARBA" id="ARBA00023136"/>
    </source>
</evidence>
<keyword evidence="2 6" id="KW-0813">Transport</keyword>
<dbReference type="Pfam" id="PF00230">
    <property type="entry name" value="MIP"/>
    <property type="match status" value="1"/>
</dbReference>
<keyword evidence="9" id="KW-1185">Reference proteome</keyword>
<dbReference type="RefSeq" id="WP_144633872.1">
    <property type="nucleotide sequence ID" value="NZ_BNAX01000015.1"/>
</dbReference>
<evidence type="ECO:0000256" key="2">
    <source>
        <dbReference type="ARBA" id="ARBA00022448"/>
    </source>
</evidence>
<dbReference type="SUPFAM" id="SSF81338">
    <property type="entry name" value="Aquaporin-like"/>
    <property type="match status" value="1"/>
</dbReference>
<keyword evidence="5 7" id="KW-0472">Membrane</keyword>
<evidence type="ECO:0000313" key="9">
    <source>
        <dbReference type="Proteomes" id="UP000318578"/>
    </source>
</evidence>
<protein>
    <submittedName>
        <fullName evidence="8">Porin</fullName>
    </submittedName>
</protein>
<comment type="caution">
    <text evidence="8">The sequence shown here is derived from an EMBL/GenBank/DDBJ whole genome shotgun (WGS) entry which is preliminary data.</text>
</comment>
<proteinExistence type="inferred from homology"/>
<dbReference type="PRINTS" id="PR00783">
    <property type="entry name" value="MINTRINSICP"/>
</dbReference>
<accession>A0A558ALF6</accession>
<sequence>MTHVVTSEPESVVAAVPQWGTTTRKYAVEVIGTFFLVFTVTVSGFSHSTFTPLAAGAILMVMIYAGGHISGGHYNPAVTMAALCRGRIGAADAAGYWVAQFAAGAVAAVVARAVANPATVTTLHLSGHALAATAVAELLFTFGLCYVVLNVATSKSQQGNSFFGLAIGFTVAAGAFAVGGISGGAFNPAVALGAATGGLFAWSTLWVYLVVQAVAGVAAGLTFLALNPDDK</sequence>
<dbReference type="InterPro" id="IPR034294">
    <property type="entry name" value="Aquaporin_transptr"/>
</dbReference>
<name>A0A558ALF6_9PSEU</name>
<dbReference type="PANTHER" id="PTHR45724:SF13">
    <property type="entry name" value="AQUAPORIN NIP1-1-RELATED"/>
    <property type="match status" value="1"/>
</dbReference>
<comment type="similarity">
    <text evidence="6">Belongs to the MIP/aquaporin (TC 1.A.8) family.</text>
</comment>
<feature type="transmembrane region" description="Helical" evidence="7">
    <location>
        <begin position="205"/>
        <end position="226"/>
    </location>
</feature>
<evidence type="ECO:0000313" key="8">
    <source>
        <dbReference type="EMBL" id="TVT25041.1"/>
    </source>
</evidence>
<gene>
    <name evidence="8" type="ORF">FNH06_04270</name>
</gene>
<evidence type="ECO:0000256" key="1">
    <source>
        <dbReference type="ARBA" id="ARBA00004141"/>
    </source>
</evidence>
<reference evidence="8 9" key="1">
    <citation type="submission" date="2019-07" db="EMBL/GenBank/DDBJ databases">
        <title>New species of Amycolatopsis and Streptomyces.</title>
        <authorList>
            <person name="Duangmal K."/>
            <person name="Teo W.F.A."/>
            <person name="Lipun K."/>
        </authorList>
    </citation>
    <scope>NUCLEOTIDE SEQUENCE [LARGE SCALE GENOMIC DNA]</scope>
    <source>
        <strain evidence="8 9">JCM 30562</strain>
    </source>
</reference>
<dbReference type="GO" id="GO:0016020">
    <property type="term" value="C:membrane"/>
    <property type="evidence" value="ECO:0007669"/>
    <property type="project" value="UniProtKB-SubCell"/>
</dbReference>
<dbReference type="PANTHER" id="PTHR45724">
    <property type="entry name" value="AQUAPORIN NIP2-1"/>
    <property type="match status" value="1"/>
</dbReference>
<dbReference type="InterPro" id="IPR023271">
    <property type="entry name" value="Aquaporin-like"/>
</dbReference>
<comment type="subcellular location">
    <subcellularLocation>
        <location evidence="1">Membrane</location>
        <topology evidence="1">Multi-pass membrane protein</topology>
    </subcellularLocation>
</comment>
<keyword evidence="3 6" id="KW-0812">Transmembrane</keyword>
<feature type="transmembrane region" description="Helical" evidence="7">
    <location>
        <begin position="26"/>
        <end position="47"/>
    </location>
</feature>
<evidence type="ECO:0000256" key="3">
    <source>
        <dbReference type="ARBA" id="ARBA00022692"/>
    </source>
</evidence>
<keyword evidence="4 7" id="KW-1133">Transmembrane helix</keyword>
<dbReference type="Proteomes" id="UP000318578">
    <property type="component" value="Unassembled WGS sequence"/>
</dbReference>
<evidence type="ECO:0000256" key="4">
    <source>
        <dbReference type="ARBA" id="ARBA00022989"/>
    </source>
</evidence>
<dbReference type="InterPro" id="IPR000425">
    <property type="entry name" value="MIP"/>
</dbReference>
<dbReference type="Gene3D" id="1.20.1080.10">
    <property type="entry name" value="Glycerol uptake facilitator protein"/>
    <property type="match status" value="1"/>
</dbReference>
<dbReference type="GO" id="GO:0015267">
    <property type="term" value="F:channel activity"/>
    <property type="evidence" value="ECO:0007669"/>
    <property type="project" value="InterPro"/>
</dbReference>
<feature type="transmembrane region" description="Helical" evidence="7">
    <location>
        <begin position="53"/>
        <end position="74"/>
    </location>
</feature>